<keyword evidence="1" id="KW-0472">Membrane</keyword>
<name>A0A2X3GHN6_9HELI</name>
<keyword evidence="1" id="KW-1133">Transmembrane helix</keyword>
<feature type="transmembrane region" description="Helical" evidence="1">
    <location>
        <begin position="95"/>
        <end position="113"/>
    </location>
</feature>
<sequence>MKIPLYSTLKAKLESKGLDSITSGQIAWFVCSVGIFITPMLYLYFSNYNNQFVILFFMFFIFIFNLFYSINIFPFSLVIAFIWIYMYFSYDFREIIYILASAFIIFTLICLILKKWRIFMTFCFGVTFIFLSLKLFQMLGGFYK</sequence>
<protein>
    <submittedName>
        <fullName evidence="2">Uncharacterized protein</fullName>
    </submittedName>
</protein>
<dbReference type="EMBL" id="UAWL01000031">
    <property type="protein sequence ID" value="SQC36469.1"/>
    <property type="molecule type" value="Genomic_DNA"/>
</dbReference>
<dbReference type="Proteomes" id="UP000250166">
    <property type="component" value="Unassembled WGS sequence"/>
</dbReference>
<feature type="transmembrane region" description="Helical" evidence="1">
    <location>
        <begin position="26"/>
        <end position="45"/>
    </location>
</feature>
<evidence type="ECO:0000313" key="3">
    <source>
        <dbReference type="Proteomes" id="UP000250166"/>
    </source>
</evidence>
<reference evidence="2 3" key="1">
    <citation type="submission" date="2018-06" db="EMBL/GenBank/DDBJ databases">
        <authorList>
            <consortium name="Pathogen Informatics"/>
            <person name="Doyle S."/>
        </authorList>
    </citation>
    <scope>NUCLEOTIDE SEQUENCE [LARGE SCALE GENOMIC DNA]</scope>
    <source>
        <strain evidence="2 3">NCTC13102</strain>
    </source>
</reference>
<organism evidence="2 3">
    <name type="scientific">Helicobacter fennelliae</name>
    <dbReference type="NCBI Taxonomy" id="215"/>
    <lineage>
        <taxon>Bacteria</taxon>
        <taxon>Pseudomonadati</taxon>
        <taxon>Campylobacterota</taxon>
        <taxon>Epsilonproteobacteria</taxon>
        <taxon>Campylobacterales</taxon>
        <taxon>Helicobacteraceae</taxon>
        <taxon>Helicobacter</taxon>
    </lineage>
</organism>
<gene>
    <name evidence="2" type="ORF">NCTC13102_02276</name>
</gene>
<dbReference type="AlphaFoldDB" id="A0A2X3GHN6"/>
<evidence type="ECO:0000313" key="2">
    <source>
        <dbReference type="EMBL" id="SQC36469.1"/>
    </source>
</evidence>
<accession>A0A2X3GHN6</accession>
<evidence type="ECO:0000256" key="1">
    <source>
        <dbReference type="SAM" id="Phobius"/>
    </source>
</evidence>
<proteinExistence type="predicted"/>
<keyword evidence="1" id="KW-0812">Transmembrane</keyword>
<feature type="transmembrane region" description="Helical" evidence="1">
    <location>
        <begin position="118"/>
        <end position="139"/>
    </location>
</feature>
<feature type="transmembrane region" description="Helical" evidence="1">
    <location>
        <begin position="52"/>
        <end position="83"/>
    </location>
</feature>